<sequence length="209" mass="23098">MLLLSSPSSLNWNDSNGGVAQARKLIVAQVTPHHSSPRHNVTIDVDDVGTIPARQVGIDLRRIPPSTSNPTQNNVQEDVFYSGQIIRGRSGGNYLRGGIAVRFMTDDNRLTKDYKLVYLSPTNKSSLHRCQLRADGDWGKPCYVSSVVLSEVETSMLLVFVVHDEVCSYNIQDGDLRKLGSVGIYDPTLIPYVNSLRPCGEQEELLEAI</sequence>
<evidence type="ECO:0000313" key="2">
    <source>
        <dbReference type="Proteomes" id="UP000287651"/>
    </source>
</evidence>
<comment type="caution">
    <text evidence="1">The sequence shown here is derived from an EMBL/GenBank/DDBJ whole genome shotgun (WGS) entry which is preliminary data.</text>
</comment>
<reference evidence="1 2" key="1">
    <citation type="journal article" date="2014" name="Agronomy (Basel)">
        <title>A Draft Genome Sequence for Ensete ventricosum, the Drought-Tolerant Tree Against Hunger.</title>
        <authorList>
            <person name="Harrison J."/>
            <person name="Moore K.A."/>
            <person name="Paszkiewicz K."/>
            <person name="Jones T."/>
            <person name="Grant M."/>
            <person name="Ambacheew D."/>
            <person name="Muzemil S."/>
            <person name="Studholme D.J."/>
        </authorList>
    </citation>
    <scope>NUCLEOTIDE SEQUENCE [LARGE SCALE GENOMIC DNA]</scope>
</reference>
<gene>
    <name evidence="1" type="ORF">B296_00026383</name>
</gene>
<accession>A0A426XTJ9</accession>
<protein>
    <submittedName>
        <fullName evidence="1">Uncharacterized protein</fullName>
    </submittedName>
</protein>
<evidence type="ECO:0000313" key="1">
    <source>
        <dbReference type="EMBL" id="RRT42817.1"/>
    </source>
</evidence>
<proteinExistence type="predicted"/>
<name>A0A426XTJ9_ENSVE</name>
<dbReference type="Proteomes" id="UP000287651">
    <property type="component" value="Unassembled WGS sequence"/>
</dbReference>
<dbReference type="AlphaFoldDB" id="A0A426XTJ9"/>
<organism evidence="1 2">
    <name type="scientific">Ensete ventricosum</name>
    <name type="common">Abyssinian banana</name>
    <name type="synonym">Musa ensete</name>
    <dbReference type="NCBI Taxonomy" id="4639"/>
    <lineage>
        <taxon>Eukaryota</taxon>
        <taxon>Viridiplantae</taxon>
        <taxon>Streptophyta</taxon>
        <taxon>Embryophyta</taxon>
        <taxon>Tracheophyta</taxon>
        <taxon>Spermatophyta</taxon>
        <taxon>Magnoliopsida</taxon>
        <taxon>Liliopsida</taxon>
        <taxon>Zingiberales</taxon>
        <taxon>Musaceae</taxon>
        <taxon>Ensete</taxon>
    </lineage>
</organism>
<dbReference type="EMBL" id="AMZH03017566">
    <property type="protein sequence ID" value="RRT42817.1"/>
    <property type="molecule type" value="Genomic_DNA"/>
</dbReference>